<feature type="region of interest" description="Disordered" evidence="1">
    <location>
        <begin position="241"/>
        <end position="278"/>
    </location>
</feature>
<evidence type="ECO:0000313" key="4">
    <source>
        <dbReference type="EMBL" id="CCH69324.1"/>
    </source>
</evidence>
<keyword evidence="5" id="KW-1185">Reference proteome</keyword>
<dbReference type="EMBL" id="CAIZ01000057">
    <property type="protein sequence ID" value="CCH69324.1"/>
    <property type="molecule type" value="Genomic_DNA"/>
</dbReference>
<evidence type="ECO:0000256" key="1">
    <source>
        <dbReference type="SAM" id="MobiDB-lite"/>
    </source>
</evidence>
<dbReference type="SMART" id="SM00740">
    <property type="entry name" value="PASTA"/>
    <property type="match status" value="3"/>
</dbReference>
<dbReference type="OrthoDB" id="5241356at2"/>
<feature type="compositionally biased region" description="Pro residues" evidence="1">
    <location>
        <begin position="268"/>
        <end position="278"/>
    </location>
</feature>
<reference evidence="4 5" key="1">
    <citation type="journal article" date="2013" name="ISME J.">
        <title>A metabolic model for members of the genus Tetrasphaera involved in enhanced biological phosphorus removal.</title>
        <authorList>
            <person name="Kristiansen R."/>
            <person name="Nguyen H.T.T."/>
            <person name="Saunders A.M."/>
            <person name="Nielsen J.L."/>
            <person name="Wimmer R."/>
            <person name="Le V.Q."/>
            <person name="McIlroy S.J."/>
            <person name="Petrovski S."/>
            <person name="Seviour R.J."/>
            <person name="Calteau A."/>
            <person name="Nielsen K.L."/>
            <person name="Nielsen P.H."/>
        </authorList>
    </citation>
    <scope>NUCLEOTIDE SEQUENCE [LARGE SCALE GENOMIC DNA]</scope>
    <source>
        <strain evidence="4 5">Lp2</strain>
    </source>
</reference>
<keyword evidence="2" id="KW-0812">Transmembrane</keyword>
<dbReference type="CDD" id="cd06577">
    <property type="entry name" value="PASTA_pknB"/>
    <property type="match status" value="3"/>
</dbReference>
<sequence length="278" mass="28338">MREGRDRQPDRRGTWAILTIAGLIALALLGWGLNSYLDNQAQETAMVTVPSVTGEPRATAQAKITRAGLTPEVTTENSKTVPADHVISQDPEGAVRVAKGRTVKLVVSAGPEAVTIPDLVGKTEAEARQVLGDLGLTVGEVTPENDTKKPKGQVVSSSPASGDAVAPGTAVGLKLSSGQVTVPDLVGKTQNEAFTLLTEAGLTPKSAYKQTADAAEGTVLEQDKKAGDVVDAASVVLITIAQANPPTPTPSESPSATPTPSASVTPTPASPSPSVSPS</sequence>
<feature type="domain" description="PASTA" evidence="3">
    <location>
        <begin position="178"/>
        <end position="242"/>
    </location>
</feature>
<evidence type="ECO:0000259" key="3">
    <source>
        <dbReference type="PROSITE" id="PS51178"/>
    </source>
</evidence>
<name>N0E353_9MICO</name>
<dbReference type="STRING" id="1193181.BN10_150002"/>
<dbReference type="InterPro" id="IPR005543">
    <property type="entry name" value="PASTA_dom"/>
</dbReference>
<dbReference type="AlphaFoldDB" id="N0E353"/>
<keyword evidence="4" id="KW-0418">Kinase</keyword>
<feature type="region of interest" description="Disordered" evidence="1">
    <location>
        <begin position="139"/>
        <end position="163"/>
    </location>
</feature>
<dbReference type="GO" id="GO:0004674">
    <property type="term" value="F:protein serine/threonine kinase activity"/>
    <property type="evidence" value="ECO:0007669"/>
    <property type="project" value="UniProtKB-KW"/>
</dbReference>
<feature type="domain" description="PASTA" evidence="3">
    <location>
        <begin position="110"/>
        <end position="177"/>
    </location>
</feature>
<feature type="domain" description="PASTA" evidence="3">
    <location>
        <begin position="43"/>
        <end position="109"/>
    </location>
</feature>
<accession>N0E353</accession>
<feature type="transmembrane region" description="Helical" evidence="2">
    <location>
        <begin position="12"/>
        <end position="33"/>
    </location>
</feature>
<gene>
    <name evidence="4" type="ORF">BN10_150002</name>
</gene>
<protein>
    <submittedName>
        <fullName evidence="4">Tyrosine protein kinase:Serine/threonine protein kinase:PASTA</fullName>
    </submittedName>
</protein>
<evidence type="ECO:0000313" key="5">
    <source>
        <dbReference type="Proteomes" id="UP000013167"/>
    </source>
</evidence>
<comment type="caution">
    <text evidence="4">The sequence shown here is derived from an EMBL/GenBank/DDBJ whole genome shotgun (WGS) entry which is preliminary data.</text>
</comment>
<dbReference type="eggNOG" id="COG2815">
    <property type="taxonomic scope" value="Bacteria"/>
</dbReference>
<keyword evidence="4" id="KW-0723">Serine/threonine-protein kinase</keyword>
<organism evidence="4 5">
    <name type="scientific">Phycicoccus elongatus Lp2</name>
    <dbReference type="NCBI Taxonomy" id="1193181"/>
    <lineage>
        <taxon>Bacteria</taxon>
        <taxon>Bacillati</taxon>
        <taxon>Actinomycetota</taxon>
        <taxon>Actinomycetes</taxon>
        <taxon>Micrococcales</taxon>
        <taxon>Intrasporangiaceae</taxon>
        <taxon>Phycicoccus</taxon>
    </lineage>
</organism>
<feature type="compositionally biased region" description="Low complexity" evidence="1">
    <location>
        <begin position="252"/>
        <end position="267"/>
    </location>
</feature>
<dbReference type="Proteomes" id="UP000013167">
    <property type="component" value="Unassembled WGS sequence"/>
</dbReference>
<evidence type="ECO:0000256" key="2">
    <source>
        <dbReference type="SAM" id="Phobius"/>
    </source>
</evidence>
<dbReference type="PROSITE" id="PS51178">
    <property type="entry name" value="PASTA"/>
    <property type="match status" value="3"/>
</dbReference>
<keyword evidence="2" id="KW-0472">Membrane</keyword>
<dbReference type="Gene3D" id="3.30.10.20">
    <property type="match status" value="3"/>
</dbReference>
<dbReference type="HOGENOM" id="CLU_1000890_0_0_11"/>
<keyword evidence="2" id="KW-1133">Transmembrane helix</keyword>
<proteinExistence type="predicted"/>
<keyword evidence="4" id="KW-0808">Transferase</keyword>
<dbReference type="Pfam" id="PF03793">
    <property type="entry name" value="PASTA"/>
    <property type="match status" value="3"/>
</dbReference>